<sequence>MKNKPCTCRFTAPGICPHHGRVTESPSTKREREIADCIEVLRDQGMEWEGVVRYLARVFEIKPDAADVTPVEPRTPEAQLLADATATINGARQDAYGDAEDSFQVIADFWRIYLESKYDVRLPGLNAVDTALMLDLFKTARLTQTEDHRDSFLDKAGYTGLAWRSVVKGKTKEENSNG</sequence>
<keyword evidence="2" id="KW-1185">Reference proteome</keyword>
<protein>
    <submittedName>
        <fullName evidence="1">Uncharacterized protein</fullName>
    </submittedName>
</protein>
<organism evidence="1 2">
    <name type="scientific">Rhodococcus phage Reynauld</name>
    <dbReference type="NCBI Taxonomy" id="3062845"/>
    <lineage>
        <taxon>Viruses</taxon>
        <taxon>Duplodnaviria</taxon>
        <taxon>Heunggongvirae</taxon>
        <taxon>Uroviricota</taxon>
        <taxon>Caudoviricetes</taxon>
        <taxon>Caudoviricetes incertae sedis</taxon>
        <taxon>Reynauldvirus</taxon>
        <taxon>Reynauldvirus reynauld</taxon>
    </lineage>
</organism>
<evidence type="ECO:0000313" key="2">
    <source>
        <dbReference type="Proteomes" id="UP001654496"/>
    </source>
</evidence>
<reference evidence="1" key="1">
    <citation type="submission" date="2023-06" db="EMBL/GenBank/DDBJ databases">
        <authorList>
            <person name="DeJong R.J."/>
            <person name="Yoon E."/>
            <person name="Radersma M."/>
            <person name="Veenstra M."/>
            <person name="Churu J."/>
            <person name="Moleakunnel K."/>
            <person name="Weaver G."/>
            <person name="Hill E."/>
            <person name="Janvier A."/>
            <person name="Harlow L."/>
            <person name="Kramer C."/>
            <person name="Seinen K."/>
            <person name="Chen A."/>
            <person name="Minasian M."/>
            <person name="Doorn S."/>
            <person name="Dole C."/>
            <person name="Ramsey F."/>
            <person name="Nieze J."/>
            <person name="Baker A."/>
            <person name="Swierenga S."/>
            <person name="White A."/>
            <person name="Howland A."/>
            <person name="Ko C."/>
            <person name="Russell D.A."/>
            <person name="Jacobs-Sera D."/>
            <person name="Hatfull G.F."/>
        </authorList>
    </citation>
    <scope>NUCLEOTIDE SEQUENCE</scope>
</reference>
<gene>
    <name evidence="1" type="primary">45</name>
    <name evidence="1" type="ORF">SEA_REYNAULD_45</name>
</gene>
<name>A0ACD4UI85_9CAUD</name>
<accession>A0ACD4UI85</accession>
<dbReference type="Proteomes" id="UP001654496">
    <property type="component" value="Segment"/>
</dbReference>
<evidence type="ECO:0000313" key="1">
    <source>
        <dbReference type="EMBL" id="WKW85497.1"/>
    </source>
</evidence>
<dbReference type="EMBL" id="OR159659">
    <property type="protein sequence ID" value="WKW85497.1"/>
    <property type="molecule type" value="Genomic_DNA"/>
</dbReference>
<proteinExistence type="predicted"/>